<dbReference type="InterPro" id="IPR002052">
    <property type="entry name" value="DNA_methylase_N6_adenine_CS"/>
</dbReference>
<dbReference type="Gene3D" id="3.40.50.150">
    <property type="entry name" value="Vaccinia Virus protein VP39"/>
    <property type="match status" value="1"/>
</dbReference>
<reference evidence="3 4" key="1">
    <citation type="submission" date="2016-11" db="EMBL/GenBank/DDBJ databases">
        <authorList>
            <person name="Manzoor S."/>
        </authorList>
    </citation>
    <scope>NUCLEOTIDE SEQUENCE [LARGE SCALE GENOMIC DNA]</scope>
    <source>
        <strain evidence="3">Clostridium ultunense strain Esp</strain>
    </source>
</reference>
<sequence>MKDRAEVIKSDAIKTVSMLKSKKLKFNYIFIDPPYGYDLGVEVLEKIWGNSILEEKGIIILEHEKGLNLEDNIYGLIKMDSRSYGHKSLSFYAKK</sequence>
<gene>
    <name evidence="3" type="ORF">CUESP1_1608</name>
</gene>
<dbReference type="PANTHER" id="PTHR43542:SF1">
    <property type="entry name" value="METHYLTRANSFERASE"/>
    <property type="match status" value="1"/>
</dbReference>
<dbReference type="GO" id="GO:0031167">
    <property type="term" value="P:rRNA methylation"/>
    <property type="evidence" value="ECO:0007669"/>
    <property type="project" value="InterPro"/>
</dbReference>
<protein>
    <submittedName>
        <fullName evidence="3">Methyltransferase</fullName>
    </submittedName>
</protein>
<dbReference type="PROSITE" id="PS00092">
    <property type="entry name" value="N6_MTASE"/>
    <property type="match status" value="1"/>
</dbReference>
<dbReference type="Proteomes" id="UP000245423">
    <property type="component" value="Chromosome 1"/>
</dbReference>
<dbReference type="InterPro" id="IPR004398">
    <property type="entry name" value="RNA_MeTrfase_RsmD"/>
</dbReference>
<keyword evidence="2 3" id="KW-0808">Transferase</keyword>
<evidence type="ECO:0000256" key="2">
    <source>
        <dbReference type="ARBA" id="ARBA00022679"/>
    </source>
</evidence>
<accession>A0A1M4PNE6</accession>
<dbReference type="OrthoDB" id="9803017at2"/>
<dbReference type="Pfam" id="PF03602">
    <property type="entry name" value="Cons_hypoth95"/>
    <property type="match status" value="1"/>
</dbReference>
<dbReference type="SUPFAM" id="SSF53335">
    <property type="entry name" value="S-adenosyl-L-methionine-dependent methyltransferases"/>
    <property type="match status" value="1"/>
</dbReference>
<dbReference type="AlphaFoldDB" id="A0A1M4PNE6"/>
<proteinExistence type="predicted"/>
<evidence type="ECO:0000313" key="3">
    <source>
        <dbReference type="EMBL" id="SHD76971.1"/>
    </source>
</evidence>
<evidence type="ECO:0000313" key="4">
    <source>
        <dbReference type="Proteomes" id="UP000245423"/>
    </source>
</evidence>
<keyword evidence="4" id="KW-1185">Reference proteome</keyword>
<dbReference type="GO" id="GO:0003676">
    <property type="term" value="F:nucleic acid binding"/>
    <property type="evidence" value="ECO:0007669"/>
    <property type="project" value="InterPro"/>
</dbReference>
<evidence type="ECO:0000256" key="1">
    <source>
        <dbReference type="ARBA" id="ARBA00022603"/>
    </source>
</evidence>
<name>A0A1M4PNE6_9FIRM</name>
<organism evidence="3 4">
    <name type="scientific">[Clostridium] ultunense Esp</name>
    <dbReference type="NCBI Taxonomy" id="1288971"/>
    <lineage>
        <taxon>Bacteria</taxon>
        <taxon>Bacillati</taxon>
        <taxon>Bacillota</taxon>
        <taxon>Tissierellia</taxon>
        <taxon>Tissierellales</taxon>
        <taxon>Tepidimicrobiaceae</taxon>
        <taxon>Schnuerera</taxon>
    </lineage>
</organism>
<dbReference type="GO" id="GO:0008168">
    <property type="term" value="F:methyltransferase activity"/>
    <property type="evidence" value="ECO:0007669"/>
    <property type="project" value="UniProtKB-KW"/>
</dbReference>
<dbReference type="PANTHER" id="PTHR43542">
    <property type="entry name" value="METHYLTRANSFERASE"/>
    <property type="match status" value="1"/>
</dbReference>
<dbReference type="RefSeq" id="WP_109840591.1">
    <property type="nucleotide sequence ID" value="NZ_LT669839.1"/>
</dbReference>
<dbReference type="InterPro" id="IPR029063">
    <property type="entry name" value="SAM-dependent_MTases_sf"/>
</dbReference>
<dbReference type="EMBL" id="LT669839">
    <property type="protein sequence ID" value="SHD76971.1"/>
    <property type="molecule type" value="Genomic_DNA"/>
</dbReference>
<keyword evidence="1 3" id="KW-0489">Methyltransferase</keyword>